<feature type="chain" id="PRO_5043664869" description="LysM domain-containing protein" evidence="1">
    <location>
        <begin position="21"/>
        <end position="429"/>
    </location>
</feature>
<dbReference type="AlphaFoldDB" id="A0AAV9VGP6"/>
<keyword evidence="1" id="KW-0732">Signal</keyword>
<comment type="caution">
    <text evidence="2">The sequence shown here is derived from an EMBL/GenBank/DDBJ whole genome shotgun (WGS) entry which is preliminary data.</text>
</comment>
<gene>
    <name evidence="2" type="ORF">TWF730_006458</name>
</gene>
<name>A0AAV9VGP6_9PEZI</name>
<reference evidence="2 3" key="1">
    <citation type="submission" date="2019-10" db="EMBL/GenBank/DDBJ databases">
        <authorList>
            <person name="Palmer J.M."/>
        </authorList>
    </citation>
    <scope>NUCLEOTIDE SEQUENCE [LARGE SCALE GENOMIC DNA]</scope>
    <source>
        <strain evidence="2 3">TWF730</strain>
    </source>
</reference>
<evidence type="ECO:0008006" key="4">
    <source>
        <dbReference type="Google" id="ProtNLM"/>
    </source>
</evidence>
<dbReference type="Proteomes" id="UP001373714">
    <property type="component" value="Unassembled WGS sequence"/>
</dbReference>
<protein>
    <recommendedName>
        <fullName evidence="4">LysM domain-containing protein</fullName>
    </recommendedName>
</protein>
<proteinExistence type="predicted"/>
<sequence>MLRLTFTLFPLLNLITSVTAGTNLLPDVGTTFDGDDAVVKGCISAYNKTLDCTVDLPFVRHYYQYEWTEERLKALCTPQCHESVSSWQAGVKTACDKDDMPFIFGGASYKGSVYTEKLSYGLDMVCMKSRDEKNYGDWCQLEVAKLHTHLQSSFKSARFSKDKKKDRSLGLPSSETTGLLAAYPKKVLCSSCFLDRLGIQANAYSSNWSPALANDYAALGKLCSKPTKKINRHDKEYIRSSLAVAEPTKTPTVATAKHVQCKGQLVSFLDTDTPLSLSNNLIVSTAELLHANGIPITAANILTPWKKLVTDKYSVCMPPTCEILRVDKGESCEDIIQSTRNTATLFFSWNPHLIGDCTTGLAELQNVCVGPPGGRYELPNPVFDDNPYIRPNFTSPVQDRNSTIPLQSNITATKTQEAYSAFTTLDDFF</sequence>
<dbReference type="EMBL" id="JAVHNS010000003">
    <property type="protein sequence ID" value="KAK6360311.1"/>
    <property type="molecule type" value="Genomic_DNA"/>
</dbReference>
<evidence type="ECO:0000313" key="3">
    <source>
        <dbReference type="Proteomes" id="UP001373714"/>
    </source>
</evidence>
<evidence type="ECO:0000256" key="1">
    <source>
        <dbReference type="SAM" id="SignalP"/>
    </source>
</evidence>
<evidence type="ECO:0000313" key="2">
    <source>
        <dbReference type="EMBL" id="KAK6360311.1"/>
    </source>
</evidence>
<accession>A0AAV9VGP6</accession>
<organism evidence="2 3">
    <name type="scientific">Orbilia blumenaviensis</name>
    <dbReference type="NCBI Taxonomy" id="1796055"/>
    <lineage>
        <taxon>Eukaryota</taxon>
        <taxon>Fungi</taxon>
        <taxon>Dikarya</taxon>
        <taxon>Ascomycota</taxon>
        <taxon>Pezizomycotina</taxon>
        <taxon>Orbiliomycetes</taxon>
        <taxon>Orbiliales</taxon>
        <taxon>Orbiliaceae</taxon>
        <taxon>Orbilia</taxon>
    </lineage>
</organism>
<feature type="signal peptide" evidence="1">
    <location>
        <begin position="1"/>
        <end position="20"/>
    </location>
</feature>
<keyword evidence="3" id="KW-1185">Reference proteome</keyword>